<organism evidence="12 13">
    <name type="scientific">Qipengyuania pelagi</name>
    <dbReference type="NCBI Taxonomy" id="994320"/>
    <lineage>
        <taxon>Bacteria</taxon>
        <taxon>Pseudomonadati</taxon>
        <taxon>Pseudomonadota</taxon>
        <taxon>Alphaproteobacteria</taxon>
        <taxon>Sphingomonadales</taxon>
        <taxon>Erythrobacteraceae</taxon>
        <taxon>Qipengyuania</taxon>
    </lineage>
</organism>
<dbReference type="Gene3D" id="2.40.160.210">
    <property type="entry name" value="Acyl-CoA thioesterase, double hotdog domain"/>
    <property type="match status" value="1"/>
</dbReference>
<evidence type="ECO:0000256" key="6">
    <source>
        <dbReference type="ARBA" id="ARBA00050943"/>
    </source>
</evidence>
<evidence type="ECO:0000256" key="2">
    <source>
        <dbReference type="ARBA" id="ARBA00011881"/>
    </source>
</evidence>
<evidence type="ECO:0000256" key="8">
    <source>
        <dbReference type="ARBA" id="ARBA00079653"/>
    </source>
</evidence>
<dbReference type="InterPro" id="IPR003703">
    <property type="entry name" value="Acyl_CoA_thio"/>
</dbReference>
<sequence length="309" mass="33899">MTDSSPERSPQSLTDGLVRLLTVQRSEDDGPFVGRSQPGGVGRVFGGQVVAQALQAAQACAPDGFEAHSLHAYFLRGGVEGSPIGYDVSADFTGRSFANRRVIASQQHDGAVKPILNLSASFQRPQDGLEHQDAAMPDVAPPEDLRPDTEMRAEMAEKLGDRLSEVQRALMLRPRPIEMRTTDRLHWMNSEPREPHSHSWFRTAGTLPSLAENAALHRAVIAYASDFTLLGTCVLPHGLSWMRGELVGASLDHAIWFHRPARADEWLLYATDSPWSGGSRGFNRGRIFNRDGQLVAGVAQEGMVRKRAD</sequence>
<dbReference type="CDD" id="cd03445">
    <property type="entry name" value="Thioesterase_II_repeat2"/>
    <property type="match status" value="1"/>
</dbReference>
<feature type="domain" description="Acyl-CoA thioesterase 2 C-terminal" evidence="10">
    <location>
        <begin position="194"/>
        <end position="303"/>
    </location>
</feature>
<dbReference type="InterPro" id="IPR029069">
    <property type="entry name" value="HotDog_dom_sf"/>
</dbReference>
<dbReference type="GO" id="GO:0006637">
    <property type="term" value="P:acyl-CoA metabolic process"/>
    <property type="evidence" value="ECO:0007669"/>
    <property type="project" value="InterPro"/>
</dbReference>
<keyword evidence="4" id="KW-0443">Lipid metabolism</keyword>
<comment type="catalytic activity">
    <reaction evidence="6">
        <text>a fatty acyl-CoA + H2O = a fatty acid + CoA + H(+)</text>
        <dbReference type="Rhea" id="RHEA:16781"/>
        <dbReference type="ChEBI" id="CHEBI:15377"/>
        <dbReference type="ChEBI" id="CHEBI:15378"/>
        <dbReference type="ChEBI" id="CHEBI:28868"/>
        <dbReference type="ChEBI" id="CHEBI:57287"/>
        <dbReference type="ChEBI" id="CHEBI:77636"/>
        <dbReference type="EC" id="3.1.2.20"/>
    </reaction>
    <physiologicalReaction direction="left-to-right" evidence="6">
        <dbReference type="Rhea" id="RHEA:16782"/>
    </physiologicalReaction>
</comment>
<keyword evidence="13" id="KW-1185">Reference proteome</keyword>
<keyword evidence="3" id="KW-0378">Hydrolase</keyword>
<comment type="similarity">
    <text evidence="1">Belongs to the C/M/P thioester hydrolase family.</text>
</comment>
<dbReference type="GO" id="GO:0047617">
    <property type="term" value="F:fatty acyl-CoA hydrolase activity"/>
    <property type="evidence" value="ECO:0007669"/>
    <property type="project" value="UniProtKB-EC"/>
</dbReference>
<dbReference type="Pfam" id="PF02551">
    <property type="entry name" value="Acyl_CoA_thio"/>
    <property type="match status" value="1"/>
</dbReference>
<dbReference type="CDD" id="cd03444">
    <property type="entry name" value="Thioesterase_II_repeat1"/>
    <property type="match status" value="1"/>
</dbReference>
<dbReference type="Proteomes" id="UP000430272">
    <property type="component" value="Unassembled WGS sequence"/>
</dbReference>
<gene>
    <name evidence="12" type="ORF">GRI47_07600</name>
</gene>
<evidence type="ECO:0000313" key="13">
    <source>
        <dbReference type="Proteomes" id="UP000430272"/>
    </source>
</evidence>
<dbReference type="RefSeq" id="WP_160660677.1">
    <property type="nucleotide sequence ID" value="NZ_BAABDV010000001.1"/>
</dbReference>
<comment type="caution">
    <text evidence="12">The sequence shown here is derived from an EMBL/GenBank/DDBJ whole genome shotgun (WGS) entry which is preliminary data.</text>
</comment>
<accession>A0A844Y7F2</accession>
<dbReference type="EC" id="3.1.2.20" evidence="5"/>
<evidence type="ECO:0000256" key="4">
    <source>
        <dbReference type="ARBA" id="ARBA00023098"/>
    </source>
</evidence>
<evidence type="ECO:0000256" key="5">
    <source>
        <dbReference type="ARBA" id="ARBA00038894"/>
    </source>
</evidence>
<evidence type="ECO:0000256" key="7">
    <source>
        <dbReference type="ARBA" id="ARBA00071120"/>
    </source>
</evidence>
<protein>
    <recommendedName>
        <fullName evidence="7">Acyl-CoA thioesterase 2</fullName>
        <ecNumber evidence="5">3.1.2.20</ecNumber>
    </recommendedName>
    <alternativeName>
        <fullName evidence="8">Thioesterase II</fullName>
    </alternativeName>
</protein>
<dbReference type="Pfam" id="PF13622">
    <property type="entry name" value="4HBT_3"/>
    <property type="match status" value="1"/>
</dbReference>
<dbReference type="GO" id="GO:0009062">
    <property type="term" value="P:fatty acid catabolic process"/>
    <property type="evidence" value="ECO:0007669"/>
    <property type="project" value="TreeGrafter"/>
</dbReference>
<evidence type="ECO:0000313" key="12">
    <source>
        <dbReference type="EMBL" id="MXO53871.1"/>
    </source>
</evidence>
<evidence type="ECO:0000259" key="10">
    <source>
        <dbReference type="Pfam" id="PF02551"/>
    </source>
</evidence>
<dbReference type="FunFam" id="2.40.160.210:FF:000001">
    <property type="entry name" value="Acyl-CoA thioesterase II"/>
    <property type="match status" value="1"/>
</dbReference>
<proteinExistence type="inferred from homology"/>
<comment type="subunit">
    <text evidence="2">Homotetramer.</text>
</comment>
<name>A0A844Y7F2_9SPHN</name>
<dbReference type="EMBL" id="WTYD01000001">
    <property type="protein sequence ID" value="MXO53871.1"/>
    <property type="molecule type" value="Genomic_DNA"/>
</dbReference>
<evidence type="ECO:0000259" key="11">
    <source>
        <dbReference type="Pfam" id="PF13622"/>
    </source>
</evidence>
<dbReference type="InterPro" id="IPR025652">
    <property type="entry name" value="TesB_C"/>
</dbReference>
<dbReference type="SUPFAM" id="SSF54637">
    <property type="entry name" value="Thioesterase/thiol ester dehydrase-isomerase"/>
    <property type="match status" value="2"/>
</dbReference>
<reference evidence="12 13" key="1">
    <citation type="submission" date="2019-12" db="EMBL/GenBank/DDBJ databases">
        <title>Genomic-based taxomic classification of the family Erythrobacteraceae.</title>
        <authorList>
            <person name="Xu L."/>
        </authorList>
    </citation>
    <scope>NUCLEOTIDE SEQUENCE [LARGE SCALE GENOMIC DNA]</scope>
    <source>
        <strain evidence="12 13">JCM 17468</strain>
    </source>
</reference>
<evidence type="ECO:0000256" key="3">
    <source>
        <dbReference type="ARBA" id="ARBA00022801"/>
    </source>
</evidence>
<dbReference type="PANTHER" id="PTHR11066">
    <property type="entry name" value="ACYL-COA THIOESTERASE"/>
    <property type="match status" value="1"/>
</dbReference>
<dbReference type="AlphaFoldDB" id="A0A844Y7F2"/>
<feature type="region of interest" description="Disordered" evidence="9">
    <location>
        <begin position="126"/>
        <end position="146"/>
    </location>
</feature>
<evidence type="ECO:0000256" key="1">
    <source>
        <dbReference type="ARBA" id="ARBA00006538"/>
    </source>
</evidence>
<dbReference type="OrthoDB" id="9781019at2"/>
<dbReference type="InterPro" id="IPR042171">
    <property type="entry name" value="Acyl-CoA_hotdog"/>
</dbReference>
<dbReference type="InterPro" id="IPR049449">
    <property type="entry name" value="TesB_ACOT8-like_N"/>
</dbReference>
<evidence type="ECO:0000256" key="9">
    <source>
        <dbReference type="SAM" id="MobiDB-lite"/>
    </source>
</evidence>
<feature type="domain" description="Acyl-CoA thioesterase-like N-terminal HotDog" evidence="11">
    <location>
        <begin position="41"/>
        <end position="123"/>
    </location>
</feature>
<dbReference type="PANTHER" id="PTHR11066:SF34">
    <property type="entry name" value="ACYL-COENZYME A THIOESTERASE 8"/>
    <property type="match status" value="1"/>
</dbReference>
<dbReference type="GO" id="GO:0005829">
    <property type="term" value="C:cytosol"/>
    <property type="evidence" value="ECO:0007669"/>
    <property type="project" value="TreeGrafter"/>
</dbReference>